<dbReference type="PANTHER" id="PTHR43630:SF1">
    <property type="entry name" value="POLY-BETA-1,6-N-ACETYL-D-GLUCOSAMINE SYNTHASE"/>
    <property type="match status" value="1"/>
</dbReference>
<gene>
    <name evidence="6" type="ORF">SAMN04488028_101921</name>
</gene>
<name>A0A1M6LDE8_REIAG</name>
<evidence type="ECO:0000256" key="1">
    <source>
        <dbReference type="ARBA" id="ARBA00006739"/>
    </source>
</evidence>
<evidence type="ECO:0000259" key="5">
    <source>
        <dbReference type="Pfam" id="PF00535"/>
    </source>
</evidence>
<feature type="transmembrane region" description="Helical" evidence="4">
    <location>
        <begin position="328"/>
        <end position="349"/>
    </location>
</feature>
<protein>
    <submittedName>
        <fullName evidence="6">Glycosyltransferase, catalytic subunit of cellulose synthase and poly-beta-1,6-N-acetylglucosamine synthase</fullName>
    </submittedName>
</protein>
<feature type="transmembrane region" description="Helical" evidence="4">
    <location>
        <begin position="270"/>
        <end position="294"/>
    </location>
</feature>
<keyword evidence="4" id="KW-0472">Membrane</keyword>
<dbReference type="Pfam" id="PF00535">
    <property type="entry name" value="Glycos_transf_2"/>
    <property type="match status" value="1"/>
</dbReference>
<dbReference type="GO" id="GO:0016757">
    <property type="term" value="F:glycosyltransferase activity"/>
    <property type="evidence" value="ECO:0007669"/>
    <property type="project" value="UniProtKB-KW"/>
</dbReference>
<evidence type="ECO:0000313" key="7">
    <source>
        <dbReference type="Proteomes" id="UP000184474"/>
    </source>
</evidence>
<evidence type="ECO:0000256" key="3">
    <source>
        <dbReference type="ARBA" id="ARBA00022679"/>
    </source>
</evidence>
<keyword evidence="4" id="KW-1133">Transmembrane helix</keyword>
<feature type="domain" description="Glycosyltransferase 2-like" evidence="5">
    <location>
        <begin position="39"/>
        <end position="203"/>
    </location>
</feature>
<feature type="transmembrane region" description="Helical" evidence="4">
    <location>
        <begin position="6"/>
        <end position="23"/>
    </location>
</feature>
<dbReference type="AlphaFoldDB" id="A0A1M6LDE8"/>
<comment type="similarity">
    <text evidence="1">Belongs to the glycosyltransferase 2 family.</text>
</comment>
<evidence type="ECO:0000256" key="4">
    <source>
        <dbReference type="SAM" id="Phobius"/>
    </source>
</evidence>
<accession>A0A1M6LDE8</accession>
<dbReference type="InterPro" id="IPR029044">
    <property type="entry name" value="Nucleotide-diphossugar_trans"/>
</dbReference>
<keyword evidence="2" id="KW-0328">Glycosyltransferase</keyword>
<dbReference type="Proteomes" id="UP000184474">
    <property type="component" value="Unassembled WGS sequence"/>
</dbReference>
<organism evidence="6 7">
    <name type="scientific">Reichenbachiella agariperforans</name>
    <dbReference type="NCBI Taxonomy" id="156994"/>
    <lineage>
        <taxon>Bacteria</taxon>
        <taxon>Pseudomonadati</taxon>
        <taxon>Bacteroidota</taxon>
        <taxon>Cytophagia</taxon>
        <taxon>Cytophagales</taxon>
        <taxon>Reichenbachiellaceae</taxon>
        <taxon>Reichenbachiella</taxon>
    </lineage>
</organism>
<evidence type="ECO:0000313" key="6">
    <source>
        <dbReference type="EMBL" id="SHJ69177.1"/>
    </source>
</evidence>
<keyword evidence="3 6" id="KW-0808">Transferase</keyword>
<sequence length="364" mass="41154">MMLGLIIVVLLYVTALLVLMNALRRIKSTKTQPSEEWVTVLIPVRNEEFCIQRTVQSILTNKYHNIEVLVIDDHSTDRTAEIVSSIDDDRVCLLKLEGSKTGKKAAITMGVDAAARGDIVICTDGDTVVGERWVENHVTNLLEEKVLAFGSVKYFDRGGFWTNLLNTELTALVGVGAATSVLGKASMINGCNYSFRKKAFKKVAGFEGNEHVASGDDEFLLRKITKFYPDGVAFLGEEGGRVETEPPASVRQFYYQRKRWASKWKHHRDLLSWVMPLFVFAIYALFVGLAFYLFFDHKTEVIGCIAVKLLADWMFLKKSSTLTGVRLSVFTVFCLQIIYPFYVVFFGIASNFGKFRWRSRSYPI</sequence>
<evidence type="ECO:0000256" key="2">
    <source>
        <dbReference type="ARBA" id="ARBA00022676"/>
    </source>
</evidence>
<proteinExistence type="inferred from homology"/>
<dbReference type="PANTHER" id="PTHR43630">
    <property type="entry name" value="POLY-BETA-1,6-N-ACETYL-D-GLUCOSAMINE SYNTHASE"/>
    <property type="match status" value="1"/>
</dbReference>
<dbReference type="SUPFAM" id="SSF53448">
    <property type="entry name" value="Nucleotide-diphospho-sugar transferases"/>
    <property type="match status" value="1"/>
</dbReference>
<reference evidence="7" key="1">
    <citation type="submission" date="2016-11" db="EMBL/GenBank/DDBJ databases">
        <authorList>
            <person name="Varghese N."/>
            <person name="Submissions S."/>
        </authorList>
    </citation>
    <scope>NUCLEOTIDE SEQUENCE [LARGE SCALE GENOMIC DNA]</scope>
    <source>
        <strain evidence="7">DSM 26134</strain>
    </source>
</reference>
<dbReference type="Gene3D" id="3.90.550.10">
    <property type="entry name" value="Spore Coat Polysaccharide Biosynthesis Protein SpsA, Chain A"/>
    <property type="match status" value="1"/>
</dbReference>
<keyword evidence="4" id="KW-0812">Transmembrane</keyword>
<dbReference type="EMBL" id="FRAA01000001">
    <property type="protein sequence ID" value="SHJ69177.1"/>
    <property type="molecule type" value="Genomic_DNA"/>
</dbReference>
<dbReference type="InterPro" id="IPR001173">
    <property type="entry name" value="Glyco_trans_2-like"/>
</dbReference>
<dbReference type="STRING" id="156994.SAMN04488028_101921"/>
<keyword evidence="7" id="KW-1185">Reference proteome</keyword>